<sequence length="80" mass="8679">MEVTTYGGKRAIIQDDVYDELVGETGNASPVAFVGGRRYPLYPDGWITHNVVALPEDRSSAHGQDALLISKGNGREVFSL</sequence>
<keyword evidence="2" id="KW-1185">Reference proteome</keyword>
<dbReference type="AlphaFoldDB" id="A0A256IEC1"/>
<gene>
    <name evidence="1" type="ORF">DJ70_12760</name>
</gene>
<organism evidence="1 2">
    <name type="scientific">Halorubrum halodurans</name>
    <dbReference type="NCBI Taxonomy" id="1383851"/>
    <lineage>
        <taxon>Archaea</taxon>
        <taxon>Methanobacteriati</taxon>
        <taxon>Methanobacteriota</taxon>
        <taxon>Stenosarchaea group</taxon>
        <taxon>Halobacteria</taxon>
        <taxon>Halobacteriales</taxon>
        <taxon>Haloferacaceae</taxon>
        <taxon>Halorubrum</taxon>
    </lineage>
</organism>
<dbReference type="EMBL" id="NHPJ01000110">
    <property type="protein sequence ID" value="OYR54895.1"/>
    <property type="molecule type" value="Genomic_DNA"/>
</dbReference>
<comment type="caution">
    <text evidence="1">The sequence shown here is derived from an EMBL/GenBank/DDBJ whole genome shotgun (WGS) entry which is preliminary data.</text>
</comment>
<protein>
    <submittedName>
        <fullName evidence="1">Uncharacterized protein</fullName>
    </submittedName>
</protein>
<reference evidence="1 2" key="1">
    <citation type="journal article" date="2014" name="Front. Microbiol.">
        <title>Population and genomic analysis of the genus Halorubrum.</title>
        <authorList>
            <person name="Fullmer M.S."/>
            <person name="Soucy S.M."/>
            <person name="Swithers K.S."/>
            <person name="Makkay A.M."/>
            <person name="Wheeler R."/>
            <person name="Ventosa A."/>
            <person name="Gogarten J.P."/>
            <person name="Papke R.T."/>
        </authorList>
    </citation>
    <scope>NUCLEOTIDE SEQUENCE [LARGE SCALE GENOMIC DNA]</scope>
    <source>
        <strain evidence="1 2">Cb34</strain>
    </source>
</reference>
<evidence type="ECO:0000313" key="1">
    <source>
        <dbReference type="EMBL" id="OYR54895.1"/>
    </source>
</evidence>
<accession>A0A256IEC1</accession>
<dbReference type="RefSeq" id="WP_094533615.1">
    <property type="nucleotide sequence ID" value="NZ_NHPJ01000110.1"/>
</dbReference>
<name>A0A256IEC1_9EURY</name>
<dbReference type="Proteomes" id="UP000216308">
    <property type="component" value="Unassembled WGS sequence"/>
</dbReference>
<proteinExistence type="predicted"/>
<evidence type="ECO:0000313" key="2">
    <source>
        <dbReference type="Proteomes" id="UP000216308"/>
    </source>
</evidence>